<proteinExistence type="predicted"/>
<accession>A0AAP2ZCL0</accession>
<evidence type="ECO:0000313" key="2">
    <source>
        <dbReference type="EMBL" id="MCU4754140.1"/>
    </source>
</evidence>
<evidence type="ECO:0000313" key="3">
    <source>
        <dbReference type="Proteomes" id="UP001321047"/>
    </source>
</evidence>
<dbReference type="EMBL" id="JAOPJZ010000030">
    <property type="protein sequence ID" value="MCU4754140.1"/>
    <property type="molecule type" value="Genomic_DNA"/>
</dbReference>
<keyword evidence="1" id="KW-0812">Transmembrane</keyword>
<organism evidence="2 3">
    <name type="scientific">Natronosalvus hydrolyticus</name>
    <dbReference type="NCBI Taxonomy" id="2979988"/>
    <lineage>
        <taxon>Archaea</taxon>
        <taxon>Methanobacteriati</taxon>
        <taxon>Methanobacteriota</taxon>
        <taxon>Stenosarchaea group</taxon>
        <taxon>Halobacteria</taxon>
        <taxon>Halobacteriales</taxon>
        <taxon>Natrialbaceae</taxon>
        <taxon>Natronosalvus</taxon>
    </lineage>
</organism>
<feature type="transmembrane region" description="Helical" evidence="1">
    <location>
        <begin position="20"/>
        <end position="39"/>
    </location>
</feature>
<dbReference type="AlphaFoldDB" id="A0AAP2ZCL0"/>
<comment type="caution">
    <text evidence="2">The sequence shown here is derived from an EMBL/GenBank/DDBJ whole genome shotgun (WGS) entry which is preliminary data.</text>
</comment>
<evidence type="ECO:0000256" key="1">
    <source>
        <dbReference type="SAM" id="Phobius"/>
    </source>
</evidence>
<protein>
    <submittedName>
        <fullName evidence="2">Uncharacterized protein</fullName>
    </submittedName>
</protein>
<gene>
    <name evidence="2" type="ORF">OB919_19515</name>
</gene>
<reference evidence="2 3" key="1">
    <citation type="submission" date="2022-09" db="EMBL/GenBank/DDBJ databases">
        <title>Enrichment on poylsaccharides allowed isolation of novel metabolic and taxonomic groups of Haloarchaea.</title>
        <authorList>
            <person name="Sorokin D.Y."/>
            <person name="Elcheninov A.G."/>
            <person name="Khizhniak T.V."/>
            <person name="Kolganova T.V."/>
            <person name="Kublanov I.V."/>
        </authorList>
    </citation>
    <scope>NUCLEOTIDE SEQUENCE [LARGE SCALE GENOMIC DNA]</scope>
    <source>
        <strain evidence="2 3">AArc-curdl1</strain>
    </source>
</reference>
<feature type="transmembrane region" description="Helical" evidence="1">
    <location>
        <begin position="51"/>
        <end position="72"/>
    </location>
</feature>
<name>A0AAP2ZCL0_9EURY</name>
<dbReference type="Proteomes" id="UP001321047">
    <property type="component" value="Unassembled WGS sequence"/>
</dbReference>
<keyword evidence="1" id="KW-1133">Transmembrane helix</keyword>
<keyword evidence="3" id="KW-1185">Reference proteome</keyword>
<keyword evidence="1" id="KW-0472">Membrane</keyword>
<sequence>MPRPPLWDSLWGILESDTGFYYAMGILTIIVFIVALVAVTMVTPVEIGQGGFLGIVIGFGLFMLVFFVSIYAQQLEDEE</sequence>
<dbReference type="RefSeq" id="WP_342810443.1">
    <property type="nucleotide sequence ID" value="NZ_JAOPJZ010000030.1"/>
</dbReference>